<dbReference type="PANTHER" id="PTHR46438">
    <property type="entry name" value="ALPHA/BETA-HYDROLASES SUPERFAMILY PROTEIN"/>
    <property type="match status" value="1"/>
</dbReference>
<gene>
    <name evidence="2" type="primary">cesB</name>
    <name evidence="2" type="ORF">GCM10022423_28330</name>
</gene>
<dbReference type="Gene3D" id="3.40.50.1820">
    <property type="entry name" value="alpha/beta hydrolase"/>
    <property type="match status" value="1"/>
</dbReference>
<sequence>MVTLSSKLNFITMLKLYSRLAIVLFLVTSCASTKKAKFEDYVFKTRNEEQKYQSAYNKALKLWDVPYTEEDVKTSFGTAHVILAGPKNGKNLVLLHGMDASSTMWYPNIKALAKNHRIYAIDFIMEPNKSNLTAKPLSSEDILVFYNEVFNYYKLKKFDIVGASRGGWIATLLATQKPNSIDKIVLLSPAQTFKFIDKVGKTTSALMLKLFPSEHKFGKTLSTFSTHPEKISHVYKRQFYLANKYAKSNSSMLKMHPFSDKELQSIQNPVLVLIGDKDVINSEESLERAQKHLKNSKTKIVKDAGHFLTIDQSKITNDAVINFLD</sequence>
<organism evidence="2 3">
    <name type="scientific">Flavobacterium ginsengiterrae</name>
    <dbReference type="NCBI Taxonomy" id="871695"/>
    <lineage>
        <taxon>Bacteria</taxon>
        <taxon>Pseudomonadati</taxon>
        <taxon>Bacteroidota</taxon>
        <taxon>Flavobacteriia</taxon>
        <taxon>Flavobacteriales</taxon>
        <taxon>Flavobacteriaceae</taxon>
        <taxon>Flavobacterium</taxon>
    </lineage>
</organism>
<accession>A0ABP7GRE9</accession>
<dbReference type="SUPFAM" id="SSF53474">
    <property type="entry name" value="alpha/beta-Hydrolases"/>
    <property type="match status" value="1"/>
</dbReference>
<name>A0ABP7GRE9_9FLAO</name>
<evidence type="ECO:0000259" key="1">
    <source>
        <dbReference type="Pfam" id="PF00561"/>
    </source>
</evidence>
<dbReference type="EMBL" id="BAABDU010000004">
    <property type="protein sequence ID" value="GAA3772342.1"/>
    <property type="molecule type" value="Genomic_DNA"/>
</dbReference>
<dbReference type="Proteomes" id="UP001500748">
    <property type="component" value="Unassembled WGS sequence"/>
</dbReference>
<evidence type="ECO:0000313" key="3">
    <source>
        <dbReference type="Proteomes" id="UP001500748"/>
    </source>
</evidence>
<comment type="caution">
    <text evidence="2">The sequence shown here is derived from an EMBL/GenBank/DDBJ whole genome shotgun (WGS) entry which is preliminary data.</text>
</comment>
<evidence type="ECO:0000313" key="2">
    <source>
        <dbReference type="EMBL" id="GAA3772342.1"/>
    </source>
</evidence>
<protein>
    <submittedName>
        <fullName evidence="2">Enantioselective carboxylesterase CesB</fullName>
    </submittedName>
</protein>
<proteinExistence type="predicted"/>
<feature type="domain" description="AB hydrolase-1" evidence="1">
    <location>
        <begin position="92"/>
        <end position="311"/>
    </location>
</feature>
<reference evidence="3" key="1">
    <citation type="journal article" date="2019" name="Int. J. Syst. Evol. Microbiol.">
        <title>The Global Catalogue of Microorganisms (GCM) 10K type strain sequencing project: providing services to taxonomists for standard genome sequencing and annotation.</title>
        <authorList>
            <consortium name="The Broad Institute Genomics Platform"/>
            <consortium name="The Broad Institute Genome Sequencing Center for Infectious Disease"/>
            <person name="Wu L."/>
            <person name="Ma J."/>
        </authorList>
    </citation>
    <scope>NUCLEOTIDE SEQUENCE [LARGE SCALE GENOMIC DNA]</scope>
    <source>
        <strain evidence="3">JCM 17337</strain>
    </source>
</reference>
<dbReference type="PANTHER" id="PTHR46438:SF11">
    <property type="entry name" value="LIPASE-RELATED"/>
    <property type="match status" value="1"/>
</dbReference>
<keyword evidence="3" id="KW-1185">Reference proteome</keyword>
<dbReference type="InterPro" id="IPR029058">
    <property type="entry name" value="AB_hydrolase_fold"/>
</dbReference>
<dbReference type="PROSITE" id="PS51257">
    <property type="entry name" value="PROKAR_LIPOPROTEIN"/>
    <property type="match status" value="1"/>
</dbReference>
<dbReference type="Pfam" id="PF00561">
    <property type="entry name" value="Abhydrolase_1"/>
    <property type="match status" value="1"/>
</dbReference>
<dbReference type="InterPro" id="IPR000073">
    <property type="entry name" value="AB_hydrolase_1"/>
</dbReference>